<feature type="domain" description="Flavin reductase like" evidence="2">
    <location>
        <begin position="32"/>
        <end position="179"/>
    </location>
</feature>
<evidence type="ECO:0000313" key="3">
    <source>
        <dbReference type="EMBL" id="GIG49070.1"/>
    </source>
</evidence>
<dbReference type="InterPro" id="IPR012349">
    <property type="entry name" value="Split_barrel_FMN-bd"/>
</dbReference>
<keyword evidence="1" id="KW-0560">Oxidoreductase</keyword>
<dbReference type="Gene3D" id="2.30.110.10">
    <property type="entry name" value="Electron Transport, Fmn-binding Protein, Chain A"/>
    <property type="match status" value="1"/>
</dbReference>
<dbReference type="SUPFAM" id="SSF50475">
    <property type="entry name" value="FMN-binding split barrel"/>
    <property type="match status" value="1"/>
</dbReference>
<dbReference type="GO" id="GO:0042602">
    <property type="term" value="F:riboflavin reductase (NADPH) activity"/>
    <property type="evidence" value="ECO:0007669"/>
    <property type="project" value="TreeGrafter"/>
</dbReference>
<evidence type="ECO:0000259" key="2">
    <source>
        <dbReference type="SMART" id="SM00903"/>
    </source>
</evidence>
<evidence type="ECO:0000313" key="4">
    <source>
        <dbReference type="Proteomes" id="UP000660611"/>
    </source>
</evidence>
<name>A0A919PVB8_9ACTN</name>
<gene>
    <name evidence="3" type="ORF">Dsi01nite_071110</name>
</gene>
<dbReference type="PANTHER" id="PTHR30466">
    <property type="entry name" value="FLAVIN REDUCTASE"/>
    <property type="match status" value="1"/>
</dbReference>
<comment type="caution">
    <text evidence="3">The sequence shown here is derived from an EMBL/GenBank/DDBJ whole genome shotgun (WGS) entry which is preliminary data.</text>
</comment>
<dbReference type="SMART" id="SM00903">
    <property type="entry name" value="Flavin_Reduct"/>
    <property type="match status" value="1"/>
</dbReference>
<dbReference type="InterPro" id="IPR050268">
    <property type="entry name" value="NADH-dep_flavin_reductase"/>
</dbReference>
<proteinExistence type="predicted"/>
<dbReference type="GO" id="GO:0010181">
    <property type="term" value="F:FMN binding"/>
    <property type="evidence" value="ECO:0007669"/>
    <property type="project" value="InterPro"/>
</dbReference>
<dbReference type="PANTHER" id="PTHR30466:SF1">
    <property type="entry name" value="FMN REDUCTASE (NADH) RUTF"/>
    <property type="match status" value="1"/>
</dbReference>
<keyword evidence="4" id="KW-1185">Reference proteome</keyword>
<reference evidence="3" key="1">
    <citation type="submission" date="2021-01" db="EMBL/GenBank/DDBJ databases">
        <title>Whole genome shotgun sequence of Dactylosporangium siamense NBRC 106093.</title>
        <authorList>
            <person name="Komaki H."/>
            <person name="Tamura T."/>
        </authorList>
    </citation>
    <scope>NUCLEOTIDE SEQUENCE</scope>
    <source>
        <strain evidence="3">NBRC 106093</strain>
    </source>
</reference>
<dbReference type="EMBL" id="BONQ01000111">
    <property type="protein sequence ID" value="GIG49070.1"/>
    <property type="molecule type" value="Genomic_DNA"/>
</dbReference>
<sequence>MTIESVPGFPLFAAVPPDDGGLGTEQGFRRAMGAFPSPVAIVTALDGDGLPRGMTCSAVCSVSMAPPSLLICVNQHSGSLQAIRGSGGFMVNLLREDRHALAELFASPSGDKFAALRWRLDGELGLPLLEDDAAAYVECAVEADIPAGTHAILIGLVRSSGRIGHPGRPLVYYDRTYGRWVA</sequence>
<evidence type="ECO:0000256" key="1">
    <source>
        <dbReference type="ARBA" id="ARBA00023002"/>
    </source>
</evidence>
<dbReference type="Proteomes" id="UP000660611">
    <property type="component" value="Unassembled WGS sequence"/>
</dbReference>
<dbReference type="Pfam" id="PF01613">
    <property type="entry name" value="Flavin_Reduct"/>
    <property type="match status" value="1"/>
</dbReference>
<dbReference type="InterPro" id="IPR002563">
    <property type="entry name" value="Flavin_Rdtase-like_dom"/>
</dbReference>
<dbReference type="AlphaFoldDB" id="A0A919PVB8"/>
<accession>A0A919PVB8</accession>
<organism evidence="3 4">
    <name type="scientific">Dactylosporangium siamense</name>
    <dbReference type="NCBI Taxonomy" id="685454"/>
    <lineage>
        <taxon>Bacteria</taxon>
        <taxon>Bacillati</taxon>
        <taxon>Actinomycetota</taxon>
        <taxon>Actinomycetes</taxon>
        <taxon>Micromonosporales</taxon>
        <taxon>Micromonosporaceae</taxon>
        <taxon>Dactylosporangium</taxon>
    </lineage>
</organism>
<dbReference type="RefSeq" id="WP_203850766.1">
    <property type="nucleotide sequence ID" value="NZ_BAAAVW010000008.1"/>
</dbReference>
<protein>
    <recommendedName>
        <fullName evidence="2">Flavin reductase like domain-containing protein</fullName>
    </recommendedName>
</protein>